<dbReference type="eggNOG" id="COG2017">
    <property type="taxonomic scope" value="Bacteria"/>
</dbReference>
<dbReference type="STRING" id="395961.Cyan7425_0739"/>
<dbReference type="GO" id="GO:0016853">
    <property type="term" value="F:isomerase activity"/>
    <property type="evidence" value="ECO:0007669"/>
    <property type="project" value="InterPro"/>
</dbReference>
<dbReference type="InterPro" id="IPR014718">
    <property type="entry name" value="GH-type_carb-bd"/>
</dbReference>
<protein>
    <submittedName>
        <fullName evidence="1">Aldose 1-epimerase</fullName>
    </submittedName>
</protein>
<dbReference type="HOGENOM" id="CLU_057834_0_0_3"/>
<gene>
    <name evidence="1" type="ordered locus">Cyan7425_0739</name>
</gene>
<dbReference type="InterPro" id="IPR008183">
    <property type="entry name" value="Aldose_1/G6P_1-epimerase"/>
</dbReference>
<dbReference type="Pfam" id="PF01263">
    <property type="entry name" value="Aldose_epim"/>
    <property type="match status" value="1"/>
</dbReference>
<evidence type="ECO:0000313" key="1">
    <source>
        <dbReference type="EMBL" id="ACL43126.1"/>
    </source>
</evidence>
<dbReference type="SUPFAM" id="SSF74650">
    <property type="entry name" value="Galactose mutarotase-like"/>
    <property type="match status" value="1"/>
</dbReference>
<dbReference type="InterPro" id="IPR011013">
    <property type="entry name" value="Gal_mutarotase_sf_dom"/>
</dbReference>
<dbReference type="AlphaFoldDB" id="B8HVU8"/>
<dbReference type="OrthoDB" id="9795355at2"/>
<dbReference type="Gene3D" id="2.70.98.10">
    <property type="match status" value="1"/>
</dbReference>
<proteinExistence type="predicted"/>
<dbReference type="GO" id="GO:0030246">
    <property type="term" value="F:carbohydrate binding"/>
    <property type="evidence" value="ECO:0007669"/>
    <property type="project" value="InterPro"/>
</dbReference>
<dbReference type="PANTHER" id="PTHR11122:SF13">
    <property type="entry name" value="GLUCOSE-6-PHOSPHATE 1-EPIMERASE"/>
    <property type="match status" value="1"/>
</dbReference>
<dbReference type="EMBL" id="CP001344">
    <property type="protein sequence ID" value="ACL43126.1"/>
    <property type="molecule type" value="Genomic_DNA"/>
</dbReference>
<dbReference type="PANTHER" id="PTHR11122">
    <property type="entry name" value="APOSPORY-ASSOCIATED PROTEIN C-RELATED"/>
    <property type="match status" value="1"/>
</dbReference>
<name>B8HVU8_CYAP4</name>
<dbReference type="GO" id="GO:0005975">
    <property type="term" value="P:carbohydrate metabolic process"/>
    <property type="evidence" value="ECO:0007669"/>
    <property type="project" value="InterPro"/>
</dbReference>
<dbReference type="CDD" id="cd09025">
    <property type="entry name" value="Aldose_epim_Slr1438"/>
    <property type="match status" value="1"/>
</dbReference>
<accession>B8HVU8</accession>
<reference evidence="1" key="1">
    <citation type="submission" date="2009-01" db="EMBL/GenBank/DDBJ databases">
        <title>Complete sequence of chromosome Cyanothece sp. PCC 7425.</title>
        <authorList>
            <consortium name="US DOE Joint Genome Institute"/>
            <person name="Lucas S."/>
            <person name="Copeland A."/>
            <person name="Lapidus A."/>
            <person name="Glavina del Rio T."/>
            <person name="Dalin E."/>
            <person name="Tice H."/>
            <person name="Bruce D."/>
            <person name="Goodwin L."/>
            <person name="Pitluck S."/>
            <person name="Sims D."/>
            <person name="Meineke L."/>
            <person name="Brettin T."/>
            <person name="Detter J.C."/>
            <person name="Han C."/>
            <person name="Larimer F."/>
            <person name="Land M."/>
            <person name="Hauser L."/>
            <person name="Kyrpides N."/>
            <person name="Ovchinnikova G."/>
            <person name="Liberton M."/>
            <person name="Stoeckel J."/>
            <person name="Banerjee A."/>
            <person name="Singh A."/>
            <person name="Page L."/>
            <person name="Sato H."/>
            <person name="Zhao L."/>
            <person name="Sherman L."/>
            <person name="Pakrasi H."/>
            <person name="Richardson P."/>
        </authorList>
    </citation>
    <scope>NUCLEOTIDE SEQUENCE</scope>
    <source>
        <strain evidence="1">PCC 7425</strain>
    </source>
</reference>
<organism evidence="1">
    <name type="scientific">Cyanothece sp. (strain PCC 7425 / ATCC 29141)</name>
    <dbReference type="NCBI Taxonomy" id="395961"/>
    <lineage>
        <taxon>Bacteria</taxon>
        <taxon>Bacillati</taxon>
        <taxon>Cyanobacteriota</taxon>
        <taxon>Cyanophyceae</taxon>
        <taxon>Gomontiellales</taxon>
        <taxon>Cyanothecaceae</taxon>
        <taxon>Cyanothece</taxon>
    </lineage>
</organism>
<sequence length="276" mass="31448">MYKTFSLSDPQQQSRLEVVPERGGIITRWQVQGEEILYLDQERFADPTLSVRGGIPILFPICGNLPGDTFSDRSQSYPLKQHGFARNLPWQVLAQGENFITLELASNPITLAQYPFEFRLEFTYQLRGNRLDILQQVSNTGTRDLPFSLGLHPYFVVTDKTGLEFELPAQQMLDQLTKTSHPFDHRFDWNAAELDLAFRPLSAQQTIVRDRNRNLSLTLSYTPPYSTLVFWTIRGKDYYCLEPWTAPRNALITGEDLTTLAPAASLNTAVSLTVEL</sequence>
<dbReference type="KEGG" id="cyn:Cyan7425_0739"/>